<feature type="domain" description="STAS" evidence="1">
    <location>
        <begin position="10"/>
        <end position="99"/>
    </location>
</feature>
<dbReference type="OrthoDB" id="7010146at2"/>
<organism evidence="2 3">
    <name type="scientific">Thiopseudomonas denitrificans</name>
    <dbReference type="NCBI Taxonomy" id="1501432"/>
    <lineage>
        <taxon>Bacteria</taxon>
        <taxon>Pseudomonadati</taxon>
        <taxon>Pseudomonadota</taxon>
        <taxon>Gammaproteobacteria</taxon>
        <taxon>Pseudomonadales</taxon>
        <taxon>Pseudomonadaceae</taxon>
        <taxon>Thiopseudomonas</taxon>
    </lineage>
</organism>
<protein>
    <submittedName>
        <fullName evidence="2">Phospholipid transport system transporter-binding protein</fullName>
    </submittedName>
</protein>
<evidence type="ECO:0000259" key="1">
    <source>
        <dbReference type="PROSITE" id="PS50801"/>
    </source>
</evidence>
<dbReference type="Pfam" id="PF13466">
    <property type="entry name" value="STAS_2"/>
    <property type="match status" value="1"/>
</dbReference>
<evidence type="ECO:0000313" key="3">
    <source>
        <dbReference type="Proteomes" id="UP000294575"/>
    </source>
</evidence>
<gene>
    <name evidence="2" type="ORF">DFQ45_1138</name>
</gene>
<accession>A0A4R6TT63</accession>
<keyword evidence="3" id="KW-1185">Reference proteome</keyword>
<sequence length="99" mass="10380">MSSLELVGGVMRLAGELDHATVGSLRQQAARLLRAESARDVIVDCSGVTRSNSAGLALLLAILRDGAVLDKTISISHLPAEMQQMARVCELAAILQPAS</sequence>
<dbReference type="InterPro" id="IPR036513">
    <property type="entry name" value="STAS_dom_sf"/>
</dbReference>
<dbReference type="PANTHER" id="PTHR35849:SF1">
    <property type="entry name" value="INTERMEMBRANE PHOSPHOLIPID TRANSPORT SYSTEM BINDING PROTEIN MLAB"/>
    <property type="match status" value="1"/>
</dbReference>
<reference evidence="2 3" key="1">
    <citation type="submission" date="2019-03" db="EMBL/GenBank/DDBJ databases">
        <title>Genomic Encyclopedia of Type Strains, Phase IV (KMG-IV): sequencing the most valuable type-strain genomes for metagenomic binning, comparative biology and taxonomic classification.</title>
        <authorList>
            <person name="Goeker M."/>
        </authorList>
    </citation>
    <scope>NUCLEOTIDE SEQUENCE [LARGE SCALE GENOMIC DNA]</scope>
    <source>
        <strain evidence="2 3">DSM 28679</strain>
    </source>
</reference>
<dbReference type="Proteomes" id="UP000294575">
    <property type="component" value="Unassembled WGS sequence"/>
</dbReference>
<dbReference type="PROSITE" id="PS50801">
    <property type="entry name" value="STAS"/>
    <property type="match status" value="1"/>
</dbReference>
<name>A0A4R6TT63_9GAMM</name>
<dbReference type="RefSeq" id="WP_101497898.1">
    <property type="nucleotide sequence ID" value="NZ_LNJZ01000009.1"/>
</dbReference>
<dbReference type="Gene3D" id="3.30.750.24">
    <property type="entry name" value="STAS domain"/>
    <property type="match status" value="1"/>
</dbReference>
<dbReference type="InterPro" id="IPR058548">
    <property type="entry name" value="MlaB-like_STAS"/>
</dbReference>
<dbReference type="InterPro" id="IPR002645">
    <property type="entry name" value="STAS_dom"/>
</dbReference>
<comment type="caution">
    <text evidence="2">The sequence shown here is derived from an EMBL/GenBank/DDBJ whole genome shotgun (WGS) entry which is preliminary data.</text>
</comment>
<dbReference type="SUPFAM" id="SSF52091">
    <property type="entry name" value="SpoIIaa-like"/>
    <property type="match status" value="1"/>
</dbReference>
<dbReference type="AlphaFoldDB" id="A0A4R6TT63"/>
<evidence type="ECO:0000313" key="2">
    <source>
        <dbReference type="EMBL" id="TDQ36286.1"/>
    </source>
</evidence>
<dbReference type="PANTHER" id="PTHR35849">
    <property type="entry name" value="BLR2341 PROTEIN"/>
    <property type="match status" value="1"/>
</dbReference>
<proteinExistence type="predicted"/>
<dbReference type="InterPro" id="IPR052746">
    <property type="entry name" value="MlaB_ABC_Transporter"/>
</dbReference>
<dbReference type="EMBL" id="SNYK01000013">
    <property type="protein sequence ID" value="TDQ36286.1"/>
    <property type="molecule type" value="Genomic_DNA"/>
</dbReference>